<organism evidence="2 3">
    <name type="scientific">Acacia crassicarpa</name>
    <name type="common">northern wattle</name>
    <dbReference type="NCBI Taxonomy" id="499986"/>
    <lineage>
        <taxon>Eukaryota</taxon>
        <taxon>Viridiplantae</taxon>
        <taxon>Streptophyta</taxon>
        <taxon>Embryophyta</taxon>
        <taxon>Tracheophyta</taxon>
        <taxon>Spermatophyta</taxon>
        <taxon>Magnoliopsida</taxon>
        <taxon>eudicotyledons</taxon>
        <taxon>Gunneridae</taxon>
        <taxon>Pentapetalae</taxon>
        <taxon>rosids</taxon>
        <taxon>fabids</taxon>
        <taxon>Fabales</taxon>
        <taxon>Fabaceae</taxon>
        <taxon>Caesalpinioideae</taxon>
        <taxon>mimosoid clade</taxon>
        <taxon>Acacieae</taxon>
        <taxon>Acacia</taxon>
    </lineage>
</organism>
<feature type="compositionally biased region" description="Basic and acidic residues" evidence="1">
    <location>
        <begin position="160"/>
        <end position="178"/>
    </location>
</feature>
<feature type="region of interest" description="Disordered" evidence="1">
    <location>
        <begin position="276"/>
        <end position="321"/>
    </location>
</feature>
<feature type="compositionally biased region" description="Low complexity" evidence="1">
    <location>
        <begin position="249"/>
        <end position="262"/>
    </location>
</feature>
<feature type="compositionally biased region" description="Pro residues" evidence="1">
    <location>
        <begin position="203"/>
        <end position="217"/>
    </location>
</feature>
<dbReference type="Gene3D" id="3.90.1640.10">
    <property type="entry name" value="inorganic pyrophosphatase (n-terminal core)"/>
    <property type="match status" value="2"/>
</dbReference>
<dbReference type="FunFam" id="3.90.1640.10:FF:000010">
    <property type="entry name" value="Uncharacterized protein"/>
    <property type="match status" value="1"/>
</dbReference>
<dbReference type="PANTHER" id="PTHR12112">
    <property type="entry name" value="BNIP - RELATED"/>
    <property type="match status" value="1"/>
</dbReference>
<feature type="compositionally biased region" description="Polar residues" evidence="1">
    <location>
        <begin position="584"/>
        <end position="597"/>
    </location>
</feature>
<evidence type="ECO:0000256" key="1">
    <source>
        <dbReference type="SAM" id="MobiDB-lite"/>
    </source>
</evidence>
<gene>
    <name evidence="2" type="ORF">QN277_025586</name>
</gene>
<feature type="compositionally biased region" description="Polar residues" evidence="1">
    <location>
        <begin position="228"/>
        <end position="238"/>
    </location>
</feature>
<evidence type="ECO:0000313" key="3">
    <source>
        <dbReference type="Proteomes" id="UP001293593"/>
    </source>
</evidence>
<dbReference type="AlphaFoldDB" id="A0AAE1J8U6"/>
<feature type="region of interest" description="Disordered" evidence="1">
    <location>
        <begin position="58"/>
        <end position="87"/>
    </location>
</feature>
<dbReference type="PANTHER" id="PTHR12112:SF39">
    <property type="entry name" value="EG:152A3.5 PROTEIN (FBGN0003116_PN PROTEIN)"/>
    <property type="match status" value="1"/>
</dbReference>
<name>A0AAE1J8U6_9FABA</name>
<keyword evidence="3" id="KW-1185">Reference proteome</keyword>
<sequence length="638" mass="70731">MERRRFNTESKGGSVTLQKKLLAERRRTLQPAPDLSDFMTDMFFGTADMDKKSYDLSGGAGGGGMLSENEDDVGFDDSTRSNSSRMTEEWLEEARRVVAASPTRSDSPRRLVGSPRFVAAAQGMSPAAFPLLDRRDPLSRSARRNRAGEGFSEEILSKTTKSDTLSKIKPSSFEDDKSPATAVHRWFSNILKPSNPTISSDPSPAPDYTPPSSPLPPRRSFNRRSRFQTDPSVPSPQGDQVFPRRNFRSSAPSPEPAALSPPRNVVEPAVLRKLSTSKSLPLSPPRDPVQSAHRRRLSSSTSSLEKVAPGTDAYGQSKQEERTLDHSLNRFLEEQRILIQKVMNMELNAKAKIVLSGPSNSVTSMVAAICYAWLLWYRQKEKDDGGDNVVVPVINVKRSSMLKLRQAAWLFHLAGLDATSLLFADEVDLEDRTMSGRLNIFVIGQDILSATGEVGSKCTILTDNYCEDAYDLLQDPVLQKLLLSGILLDTQNLKASTSSSMTRDSEAVQLLLVGSAPNYRFTLFDQLMQEQRDAYFIEALHQNYRKASDGSDQDYEGNTERRVQERKLTAVSDYEVVMRRPEKNSTSTRGAKTNKASPQPAKVISPPEKSPAPARTEKEASSGKNVFFLAKWFGFGSK</sequence>
<dbReference type="Proteomes" id="UP001293593">
    <property type="component" value="Unassembled WGS sequence"/>
</dbReference>
<evidence type="ECO:0000313" key="2">
    <source>
        <dbReference type="EMBL" id="KAK4264407.1"/>
    </source>
</evidence>
<proteinExistence type="predicted"/>
<comment type="caution">
    <text evidence="2">The sequence shown here is derived from an EMBL/GenBank/DDBJ whole genome shotgun (WGS) entry which is preliminary data.</text>
</comment>
<feature type="region of interest" description="Disordered" evidence="1">
    <location>
        <begin position="547"/>
        <end position="566"/>
    </location>
</feature>
<accession>A0AAE1J8U6</accession>
<feature type="region of interest" description="Disordered" evidence="1">
    <location>
        <begin position="577"/>
        <end position="621"/>
    </location>
</feature>
<dbReference type="GO" id="GO:0004309">
    <property type="term" value="F:exopolyphosphatase activity"/>
    <property type="evidence" value="ECO:0007669"/>
    <property type="project" value="TreeGrafter"/>
</dbReference>
<dbReference type="EMBL" id="JAWXYG010000008">
    <property type="protein sequence ID" value="KAK4264407.1"/>
    <property type="molecule type" value="Genomic_DNA"/>
</dbReference>
<feature type="region of interest" description="Disordered" evidence="1">
    <location>
        <begin position="131"/>
        <end position="179"/>
    </location>
</feature>
<protein>
    <submittedName>
        <fullName evidence="2">Uncharacterized protein</fullName>
    </submittedName>
</protein>
<reference evidence="2" key="1">
    <citation type="submission" date="2023-10" db="EMBL/GenBank/DDBJ databases">
        <title>Chromosome-level genome of the transformable northern wattle, Acacia crassicarpa.</title>
        <authorList>
            <person name="Massaro I."/>
            <person name="Sinha N.R."/>
            <person name="Poethig S."/>
            <person name="Leichty A.R."/>
        </authorList>
    </citation>
    <scope>NUCLEOTIDE SEQUENCE</scope>
    <source>
        <strain evidence="2">Acra3RX</strain>
        <tissue evidence="2">Leaf</tissue>
    </source>
</reference>
<feature type="region of interest" description="Disordered" evidence="1">
    <location>
        <begin position="193"/>
        <end position="264"/>
    </location>
</feature>
<dbReference type="GO" id="GO:0005737">
    <property type="term" value="C:cytoplasm"/>
    <property type="evidence" value="ECO:0007669"/>
    <property type="project" value="TreeGrafter"/>
</dbReference>